<proteinExistence type="inferred from homology"/>
<gene>
    <name evidence="2" type="ORF">POM88_018766</name>
</gene>
<dbReference type="AlphaFoldDB" id="A0AAD8N0P2"/>
<evidence type="ECO:0000256" key="1">
    <source>
        <dbReference type="ARBA" id="ARBA00009995"/>
    </source>
</evidence>
<evidence type="ECO:0000313" key="2">
    <source>
        <dbReference type="EMBL" id="KAK1390588.1"/>
    </source>
</evidence>
<comment type="caution">
    <text evidence="2">The sequence shown here is derived from an EMBL/GenBank/DDBJ whole genome shotgun (WGS) entry which is preliminary data.</text>
</comment>
<organism evidence="2 3">
    <name type="scientific">Heracleum sosnowskyi</name>
    <dbReference type="NCBI Taxonomy" id="360622"/>
    <lineage>
        <taxon>Eukaryota</taxon>
        <taxon>Viridiplantae</taxon>
        <taxon>Streptophyta</taxon>
        <taxon>Embryophyta</taxon>
        <taxon>Tracheophyta</taxon>
        <taxon>Spermatophyta</taxon>
        <taxon>Magnoliopsida</taxon>
        <taxon>eudicotyledons</taxon>
        <taxon>Gunneridae</taxon>
        <taxon>Pentapetalae</taxon>
        <taxon>asterids</taxon>
        <taxon>campanulids</taxon>
        <taxon>Apiales</taxon>
        <taxon>Apiaceae</taxon>
        <taxon>Apioideae</taxon>
        <taxon>apioid superclade</taxon>
        <taxon>Tordylieae</taxon>
        <taxon>Tordyliinae</taxon>
        <taxon>Heracleum</taxon>
    </lineage>
</organism>
<reference evidence="2" key="2">
    <citation type="submission" date="2023-05" db="EMBL/GenBank/DDBJ databases">
        <authorList>
            <person name="Schelkunov M.I."/>
        </authorList>
    </citation>
    <scope>NUCLEOTIDE SEQUENCE</scope>
    <source>
        <strain evidence="2">Hsosn_3</strain>
        <tissue evidence="2">Leaf</tissue>
    </source>
</reference>
<dbReference type="Gene3D" id="3.40.50.2000">
    <property type="entry name" value="Glycogen Phosphorylase B"/>
    <property type="match status" value="2"/>
</dbReference>
<accession>A0AAD8N0P2</accession>
<protein>
    <submittedName>
        <fullName evidence="2">Glycosyltransferase</fullName>
    </submittedName>
</protein>
<name>A0AAD8N0P2_9APIA</name>
<dbReference type="EMBL" id="JAUIZM010000004">
    <property type="protein sequence ID" value="KAK1390588.1"/>
    <property type="molecule type" value="Genomic_DNA"/>
</dbReference>
<dbReference type="PANTHER" id="PTHR11926">
    <property type="entry name" value="GLUCOSYL/GLUCURONOSYL TRANSFERASES"/>
    <property type="match status" value="1"/>
</dbReference>
<evidence type="ECO:0000313" key="3">
    <source>
        <dbReference type="Proteomes" id="UP001237642"/>
    </source>
</evidence>
<dbReference type="Proteomes" id="UP001237642">
    <property type="component" value="Unassembled WGS sequence"/>
</dbReference>
<dbReference type="PANTHER" id="PTHR11926:SF1392">
    <property type="entry name" value="GLYCOSYLTRANSFERASE"/>
    <property type="match status" value="1"/>
</dbReference>
<dbReference type="SUPFAM" id="SSF53756">
    <property type="entry name" value="UDP-Glycosyltransferase/glycogen phosphorylase"/>
    <property type="match status" value="1"/>
</dbReference>
<comment type="similarity">
    <text evidence="1">Belongs to the UDP-glycosyltransferase family.</text>
</comment>
<sequence>MGHQADQVLSPHILIIPIPLQSPVNCMLKLAELLCLADFHVTFLNIDYFHCRLLQYTDVESRFSQYPRFRFETISDGLPKDHPRCADKFYEMMEAMENVVQPLLKEKLKCGSLSSKSSQALPITCIISEAIIGCAFNIAQQIDVPLFYFDTIGPCAVWTYLCLPKLIEAGEVPFKDNDMDASIRCVPGMESFLRRRDLPHFCRANDTSDQGIQLALAEARQLPKAQGIILNTFQHLDKTILSQIGTLCPNLYAIGPLHSLYNTKLAASIKSPEPHSTNSLWKEDRSCLTWLNAQPPKSVIYVSIGSQVPMTINQKMELWHGLVKSESRFLWIIRPGSIIGETAEDVELMERYTSVVWKIGLDMKDVLDRVIVEKMVRELMMLRRNEFLKSADETAIFAKESVSEGGSSSCNLDRLIEDIRLMSLPAPKLSKN</sequence>
<reference evidence="2" key="1">
    <citation type="submission" date="2023-02" db="EMBL/GenBank/DDBJ databases">
        <title>Genome of toxic invasive species Heracleum sosnowskyi carries increased number of genes despite the absence of recent whole-genome duplications.</title>
        <authorList>
            <person name="Schelkunov M."/>
            <person name="Shtratnikova V."/>
            <person name="Makarenko M."/>
            <person name="Klepikova A."/>
            <person name="Omelchenko D."/>
            <person name="Novikova G."/>
            <person name="Obukhova E."/>
            <person name="Bogdanov V."/>
            <person name="Penin A."/>
            <person name="Logacheva M."/>
        </authorList>
    </citation>
    <scope>NUCLEOTIDE SEQUENCE</scope>
    <source>
        <strain evidence="2">Hsosn_3</strain>
        <tissue evidence="2">Leaf</tissue>
    </source>
</reference>
<dbReference type="GO" id="GO:0080043">
    <property type="term" value="F:quercetin 3-O-glucosyltransferase activity"/>
    <property type="evidence" value="ECO:0007669"/>
    <property type="project" value="TreeGrafter"/>
</dbReference>
<keyword evidence="3" id="KW-1185">Reference proteome</keyword>
<dbReference type="GO" id="GO:0080044">
    <property type="term" value="F:quercetin 7-O-glucosyltransferase activity"/>
    <property type="evidence" value="ECO:0007669"/>
    <property type="project" value="TreeGrafter"/>
</dbReference>